<comment type="caution">
    <text evidence="9">The sequence shown here is derived from an EMBL/GenBank/DDBJ whole genome shotgun (WGS) entry which is preliminary data.</text>
</comment>
<feature type="transmembrane region" description="Helical" evidence="8">
    <location>
        <begin position="414"/>
        <end position="431"/>
    </location>
</feature>
<comment type="similarity">
    <text evidence="2">Belongs to the major facilitator superfamily. Folate-biopterin transporter (TC 2.A.71) family.</text>
</comment>
<feature type="transmembrane region" description="Helical" evidence="8">
    <location>
        <begin position="564"/>
        <end position="581"/>
    </location>
</feature>
<dbReference type="Pfam" id="PF03092">
    <property type="entry name" value="BT1"/>
    <property type="match status" value="1"/>
</dbReference>
<evidence type="ECO:0000256" key="4">
    <source>
        <dbReference type="ARBA" id="ARBA00022692"/>
    </source>
</evidence>
<name>A0AAD5M6N5_PYTIN</name>
<organism evidence="9 10">
    <name type="scientific">Pythium insidiosum</name>
    <name type="common">Pythiosis disease agent</name>
    <dbReference type="NCBI Taxonomy" id="114742"/>
    <lineage>
        <taxon>Eukaryota</taxon>
        <taxon>Sar</taxon>
        <taxon>Stramenopiles</taxon>
        <taxon>Oomycota</taxon>
        <taxon>Peronosporomycetes</taxon>
        <taxon>Pythiales</taxon>
        <taxon>Pythiaceae</taxon>
        <taxon>Pythium</taxon>
    </lineage>
</organism>
<feature type="transmembrane region" description="Helical" evidence="8">
    <location>
        <begin position="631"/>
        <end position="654"/>
    </location>
</feature>
<dbReference type="SUPFAM" id="SSF103473">
    <property type="entry name" value="MFS general substrate transporter"/>
    <property type="match status" value="1"/>
</dbReference>
<dbReference type="InterPro" id="IPR036259">
    <property type="entry name" value="MFS_trans_sf"/>
</dbReference>
<feature type="transmembrane region" description="Helical" evidence="8">
    <location>
        <begin position="269"/>
        <end position="290"/>
    </location>
</feature>
<comment type="subcellular location">
    <subcellularLocation>
        <location evidence="1">Membrane</location>
        <topology evidence="1">Multi-pass membrane protein</topology>
    </subcellularLocation>
</comment>
<evidence type="ECO:0000313" key="9">
    <source>
        <dbReference type="EMBL" id="KAJ0404786.1"/>
    </source>
</evidence>
<evidence type="ECO:0000256" key="6">
    <source>
        <dbReference type="ARBA" id="ARBA00023136"/>
    </source>
</evidence>
<keyword evidence="10" id="KW-1185">Reference proteome</keyword>
<dbReference type="AlphaFoldDB" id="A0AAD5M6N5"/>
<evidence type="ECO:0008006" key="11">
    <source>
        <dbReference type="Google" id="ProtNLM"/>
    </source>
</evidence>
<dbReference type="PANTHER" id="PTHR31585">
    <property type="entry name" value="FOLATE-BIOPTERIN TRANSPORTER 1, CHLOROPLASTIC"/>
    <property type="match status" value="1"/>
</dbReference>
<evidence type="ECO:0000313" key="10">
    <source>
        <dbReference type="Proteomes" id="UP001209570"/>
    </source>
</evidence>
<proteinExistence type="inferred from homology"/>
<feature type="transmembrane region" description="Helical" evidence="8">
    <location>
        <begin position="370"/>
        <end position="393"/>
    </location>
</feature>
<feature type="transmembrane region" description="Helical" evidence="8">
    <location>
        <begin position="451"/>
        <end position="470"/>
    </location>
</feature>
<feature type="compositionally biased region" description="Basic and acidic residues" evidence="7">
    <location>
        <begin position="1"/>
        <end position="10"/>
    </location>
</feature>
<dbReference type="PANTHER" id="PTHR31585:SF5">
    <property type="entry name" value="RNA-BINDING S4 DOMAIN-CONTAINING PROTEIN"/>
    <property type="match status" value="1"/>
</dbReference>
<feature type="region of interest" description="Disordered" evidence="7">
    <location>
        <begin position="1"/>
        <end position="28"/>
    </location>
</feature>
<evidence type="ECO:0000256" key="2">
    <source>
        <dbReference type="ARBA" id="ARBA00007015"/>
    </source>
</evidence>
<evidence type="ECO:0000256" key="5">
    <source>
        <dbReference type="ARBA" id="ARBA00022989"/>
    </source>
</evidence>
<keyword evidence="6 8" id="KW-0472">Membrane</keyword>
<dbReference type="Proteomes" id="UP001209570">
    <property type="component" value="Unassembled WGS sequence"/>
</dbReference>
<feature type="transmembrane region" description="Helical" evidence="8">
    <location>
        <begin position="601"/>
        <end position="619"/>
    </location>
</feature>
<feature type="transmembrane region" description="Helical" evidence="8">
    <location>
        <begin position="139"/>
        <end position="158"/>
    </location>
</feature>
<accession>A0AAD5M6N5</accession>
<evidence type="ECO:0000256" key="8">
    <source>
        <dbReference type="SAM" id="Phobius"/>
    </source>
</evidence>
<gene>
    <name evidence="9" type="ORF">P43SY_003462</name>
</gene>
<dbReference type="InterPro" id="IPR039309">
    <property type="entry name" value="BT1"/>
</dbReference>
<keyword evidence="4 8" id="KW-0812">Transmembrane</keyword>
<protein>
    <recommendedName>
        <fullName evidence="11">Transmembrane protein</fullName>
    </recommendedName>
</protein>
<feature type="transmembrane region" description="Helical" evidence="8">
    <location>
        <begin position="335"/>
        <end position="358"/>
    </location>
</feature>
<evidence type="ECO:0000256" key="7">
    <source>
        <dbReference type="SAM" id="MobiDB-lite"/>
    </source>
</evidence>
<dbReference type="GO" id="GO:0016020">
    <property type="term" value="C:membrane"/>
    <property type="evidence" value="ECO:0007669"/>
    <property type="project" value="UniProtKB-SubCell"/>
</dbReference>
<feature type="transmembrane region" description="Helical" evidence="8">
    <location>
        <begin position="782"/>
        <end position="803"/>
    </location>
</feature>
<feature type="transmembrane region" description="Helical" evidence="8">
    <location>
        <begin position="102"/>
        <end position="127"/>
    </location>
</feature>
<keyword evidence="3" id="KW-0813">Transport</keyword>
<keyword evidence="5 8" id="KW-1133">Transmembrane helix</keyword>
<evidence type="ECO:0000256" key="3">
    <source>
        <dbReference type="ARBA" id="ARBA00022448"/>
    </source>
</evidence>
<feature type="transmembrane region" description="Helical" evidence="8">
    <location>
        <begin position="741"/>
        <end position="762"/>
    </location>
</feature>
<dbReference type="EMBL" id="JAKCXM010000056">
    <property type="protein sequence ID" value="KAJ0404786.1"/>
    <property type="molecule type" value="Genomic_DNA"/>
</dbReference>
<sequence length="808" mass="87825">MLGDDTRQSDDDAFEFEDERSMGGHASAPGRLYGDDIDEWMLTETPLPLTAPAPAVAPTRYVAGDEFFNYSTFGSLRPGGSVSLWSKAYVGYAIAARTPFMVIAWAVAGLLWLVLFGAVLFTLVWLRLLPRQKLDAQQLRVYGGYSKLPVALLSIAYLSMRKLDVRAGAPQSAQPTPEYKLQLTCDPSAGADDSSSHGDRTTARFSADAAVLFGDGEPMWARDSLSPPVLADEEAPVETRFVAGDAFFNFTQLGSLRPGGTVSLLSRDYVGYAVAAFLSGYIYVAVNYLLLRVSDAQLPLSQSEALRGLLTLEWTIVLVVGVASDCLPMSRARRLPFMVVAWAVAALSWLALGVALLATRRPGKTVSADLAASLVGLAFLALIVATSAMDIRILELSQQEHLRERGRLLGTYQMLRIAGQVVMHVVIALLTKSPSTKSAAAVLALRCRVDLVVLHLALLSVVPVVALLYCSHEVPVTRSMLSSLSANHHQQQQHYDGHARARGDSSAPVDITLSLPSSSVDDDAMIAVSPTPAPQPVAASKAQLHRRRVSRTLRSFWRSAQQKVVWQLVLFNCAFSLFAFFEIGELRRALQIWTRDSQAARLARNVLGDVAFVAALALWRVKGLNANWRWLTAGVVGGWTVVFAVSSSLIVYGVVRTAWLQTLTYVLRAPLRALSLLVTFVPAIEIAHVGTEGSTLALLSSFKGVMRLATHEVSTGLLDAWPALRLEPAAVRQDAAVTRQAAFCGLWIVTGATLFSLTWLGLLPRQKLDAQQLRVYGGYSRLPVLALVAGYVLGLPLIAYLHFSRHHQ</sequence>
<evidence type="ECO:0000256" key="1">
    <source>
        <dbReference type="ARBA" id="ARBA00004141"/>
    </source>
</evidence>
<reference evidence="9" key="1">
    <citation type="submission" date="2021-12" db="EMBL/GenBank/DDBJ databases">
        <title>Prjna785345.</title>
        <authorList>
            <person name="Rujirawat T."/>
            <person name="Krajaejun T."/>
        </authorList>
    </citation>
    <scope>NUCLEOTIDE SEQUENCE</scope>
    <source>
        <strain evidence="9">Pi057C3</strain>
    </source>
</reference>